<name>A0A0R2AKL4_9LACO</name>
<evidence type="ECO:0000313" key="1">
    <source>
        <dbReference type="EMBL" id="KRM67742.1"/>
    </source>
</evidence>
<sequence length="62" mass="7323">MNNNARYLKYKEAMKYLDINSYITLKKMIENGLPIIKVGNVKRIDKQQLDQYMLGNTVQERA</sequence>
<evidence type="ECO:0008006" key="3">
    <source>
        <dbReference type="Google" id="ProtNLM"/>
    </source>
</evidence>
<dbReference type="PATRIC" id="fig|1423781.4.peg.474"/>
<organism evidence="1 2">
    <name type="scientific">Apilactobacillus ozensis DSM 23829 = JCM 17196</name>
    <dbReference type="NCBI Taxonomy" id="1423781"/>
    <lineage>
        <taxon>Bacteria</taxon>
        <taxon>Bacillati</taxon>
        <taxon>Bacillota</taxon>
        <taxon>Bacilli</taxon>
        <taxon>Lactobacillales</taxon>
        <taxon>Lactobacillaceae</taxon>
        <taxon>Apilactobacillus</taxon>
    </lineage>
</organism>
<evidence type="ECO:0000313" key="2">
    <source>
        <dbReference type="Proteomes" id="UP000052012"/>
    </source>
</evidence>
<reference evidence="1 2" key="1">
    <citation type="journal article" date="2015" name="Genome Announc.">
        <title>Expanding the biotechnology potential of lactobacilli through comparative genomics of 213 strains and associated genera.</title>
        <authorList>
            <person name="Sun Z."/>
            <person name="Harris H.M."/>
            <person name="McCann A."/>
            <person name="Guo C."/>
            <person name="Argimon S."/>
            <person name="Zhang W."/>
            <person name="Yang X."/>
            <person name="Jeffery I.B."/>
            <person name="Cooney J.C."/>
            <person name="Kagawa T.F."/>
            <person name="Liu W."/>
            <person name="Song Y."/>
            <person name="Salvetti E."/>
            <person name="Wrobel A."/>
            <person name="Rasinkangas P."/>
            <person name="Parkhill J."/>
            <person name="Rea M.C."/>
            <person name="O'Sullivan O."/>
            <person name="Ritari J."/>
            <person name="Douillard F.P."/>
            <person name="Paul Ross R."/>
            <person name="Yang R."/>
            <person name="Briner A.E."/>
            <person name="Felis G.E."/>
            <person name="de Vos W.M."/>
            <person name="Barrangou R."/>
            <person name="Klaenhammer T.R."/>
            <person name="Caufield P.W."/>
            <person name="Cui Y."/>
            <person name="Zhang H."/>
            <person name="O'Toole P.W."/>
        </authorList>
    </citation>
    <scope>NUCLEOTIDE SEQUENCE [LARGE SCALE GENOMIC DNA]</scope>
    <source>
        <strain evidence="1 2">DSM 23829</strain>
    </source>
</reference>
<dbReference type="Proteomes" id="UP000052012">
    <property type="component" value="Unassembled WGS sequence"/>
</dbReference>
<dbReference type="RefSeq" id="WP_054657028.1">
    <property type="nucleotide sequence ID" value="NZ_AYYQ01000035.1"/>
</dbReference>
<accession>A0A0R2AKL4</accession>
<protein>
    <recommendedName>
        <fullName evidence="3">Helix-turn-helix domain-containing protein</fullName>
    </recommendedName>
</protein>
<dbReference type="EMBL" id="AYYQ01000035">
    <property type="protein sequence ID" value="KRM67742.1"/>
    <property type="molecule type" value="Genomic_DNA"/>
</dbReference>
<dbReference type="STRING" id="1423781.FD06_GL000461"/>
<proteinExistence type="predicted"/>
<dbReference type="AlphaFoldDB" id="A0A0R2AKL4"/>
<keyword evidence="2" id="KW-1185">Reference proteome</keyword>
<dbReference type="OrthoDB" id="2188840at2"/>
<comment type="caution">
    <text evidence="1">The sequence shown here is derived from an EMBL/GenBank/DDBJ whole genome shotgun (WGS) entry which is preliminary data.</text>
</comment>
<gene>
    <name evidence="1" type="ORF">FD06_GL000461</name>
</gene>